<reference evidence="2 3" key="1">
    <citation type="journal article" date="2013" name="PLoS ONE">
        <title>Predicting the Proteins of Angomonas deanei, Strigomonas culicis and Their Respective Endosymbionts Reveals New Aspects of the Trypanosomatidae Family.</title>
        <authorList>
            <person name="Motta M.C."/>
            <person name="Martins A.C."/>
            <person name="de Souza S.S."/>
            <person name="Catta-Preta C.M."/>
            <person name="Silva R."/>
            <person name="Klein C.C."/>
            <person name="de Almeida L.G."/>
            <person name="de Lima Cunha O."/>
            <person name="Ciapina L.P."/>
            <person name="Brocchi M."/>
            <person name="Colabardini A.C."/>
            <person name="de Araujo Lima B."/>
            <person name="Machado C.R."/>
            <person name="de Almeida Soares C.M."/>
            <person name="Probst C.M."/>
            <person name="de Menezes C.B."/>
            <person name="Thompson C.E."/>
            <person name="Bartholomeu D.C."/>
            <person name="Gradia D.F."/>
            <person name="Pavoni D.P."/>
            <person name="Grisard E.C."/>
            <person name="Fantinatti-Garboggini F."/>
            <person name="Marchini F.K."/>
            <person name="Rodrigues-Luiz G.F."/>
            <person name="Wagner G."/>
            <person name="Goldman G.H."/>
            <person name="Fietto J.L."/>
            <person name="Elias M.C."/>
            <person name="Goldman M.H."/>
            <person name="Sagot M.F."/>
            <person name="Pereira M."/>
            <person name="Stoco P.H."/>
            <person name="de Mendonca-Neto R.P."/>
            <person name="Teixeira S.M."/>
            <person name="Maciel T.E."/>
            <person name="de Oliveira Mendes T.A."/>
            <person name="Urmenyi T.P."/>
            <person name="de Souza W."/>
            <person name="Schenkman S."/>
            <person name="de Vasconcelos A.T."/>
        </authorList>
    </citation>
    <scope>NUCLEOTIDE SEQUENCE [LARGE SCALE GENOMIC DNA]</scope>
</reference>
<accession>S9TNP6</accession>
<dbReference type="AlphaFoldDB" id="S9TNP6"/>
<feature type="compositionally biased region" description="Basic and acidic residues" evidence="1">
    <location>
        <begin position="64"/>
        <end position="73"/>
    </location>
</feature>
<gene>
    <name evidence="2" type="ORF">STCU_10273</name>
</gene>
<dbReference type="Proteomes" id="UP000015354">
    <property type="component" value="Unassembled WGS sequence"/>
</dbReference>
<organism evidence="2 3">
    <name type="scientific">Strigomonas culicis</name>
    <dbReference type="NCBI Taxonomy" id="28005"/>
    <lineage>
        <taxon>Eukaryota</taxon>
        <taxon>Discoba</taxon>
        <taxon>Euglenozoa</taxon>
        <taxon>Kinetoplastea</taxon>
        <taxon>Metakinetoplastina</taxon>
        <taxon>Trypanosomatida</taxon>
        <taxon>Trypanosomatidae</taxon>
        <taxon>Strigomonadinae</taxon>
        <taxon>Strigomonas</taxon>
    </lineage>
</organism>
<sequence>MPPSGGYAGGPVVAPAPEPPCGGPTWQAVSAGAPPSSGSNSTGDIINRPLAAPSAKRMAAVGDGGRESRGPEDARYAICPSNLFGASTVPQFYFLAPN</sequence>
<protein>
    <submittedName>
        <fullName evidence="2">Uncharacterized protein</fullName>
    </submittedName>
</protein>
<name>S9TNP6_9TRYP</name>
<evidence type="ECO:0000313" key="3">
    <source>
        <dbReference type="Proteomes" id="UP000015354"/>
    </source>
</evidence>
<feature type="compositionally biased region" description="Low complexity" evidence="1">
    <location>
        <begin position="30"/>
        <end position="39"/>
    </location>
</feature>
<dbReference type="EMBL" id="ATMH01010167">
    <property type="protein sequence ID" value="EPY18008.1"/>
    <property type="molecule type" value="Genomic_DNA"/>
</dbReference>
<keyword evidence="3" id="KW-1185">Reference proteome</keyword>
<proteinExistence type="predicted"/>
<feature type="region of interest" description="Disordered" evidence="1">
    <location>
        <begin position="1"/>
        <end position="73"/>
    </location>
</feature>
<evidence type="ECO:0000313" key="2">
    <source>
        <dbReference type="EMBL" id="EPY18008.1"/>
    </source>
</evidence>
<comment type="caution">
    <text evidence="2">The sequence shown here is derived from an EMBL/GenBank/DDBJ whole genome shotgun (WGS) entry which is preliminary data.</text>
</comment>
<evidence type="ECO:0000256" key="1">
    <source>
        <dbReference type="SAM" id="MobiDB-lite"/>
    </source>
</evidence>